<proteinExistence type="predicted"/>
<gene>
    <name evidence="3" type="ORF">X801_07807</name>
</gene>
<dbReference type="GO" id="GO:0005509">
    <property type="term" value="F:calcium ion binding"/>
    <property type="evidence" value="ECO:0007669"/>
    <property type="project" value="InterPro"/>
</dbReference>
<dbReference type="PROSITE" id="PS00018">
    <property type="entry name" value="EF_HAND_1"/>
    <property type="match status" value="2"/>
</dbReference>
<dbReference type="InterPro" id="IPR018247">
    <property type="entry name" value="EF_Hand_1_Ca_BS"/>
</dbReference>
<feature type="domain" description="EF-hand" evidence="2">
    <location>
        <begin position="58"/>
        <end position="91"/>
    </location>
</feature>
<dbReference type="InterPro" id="IPR002048">
    <property type="entry name" value="EF_hand_dom"/>
</dbReference>
<feature type="domain" description="EF-hand" evidence="2">
    <location>
        <begin position="22"/>
        <end position="57"/>
    </location>
</feature>
<evidence type="ECO:0000313" key="4">
    <source>
        <dbReference type="Proteomes" id="UP000243686"/>
    </source>
</evidence>
<accession>A0A1S8WPQ9</accession>
<dbReference type="PROSITE" id="PS50222">
    <property type="entry name" value="EF_HAND_2"/>
    <property type="match status" value="2"/>
</dbReference>
<organism evidence="3 4">
    <name type="scientific">Opisthorchis viverrini</name>
    <name type="common">Southeast Asian liver fluke</name>
    <dbReference type="NCBI Taxonomy" id="6198"/>
    <lineage>
        <taxon>Eukaryota</taxon>
        <taxon>Metazoa</taxon>
        <taxon>Spiralia</taxon>
        <taxon>Lophotrochozoa</taxon>
        <taxon>Platyhelminthes</taxon>
        <taxon>Trematoda</taxon>
        <taxon>Digenea</taxon>
        <taxon>Opisthorchiida</taxon>
        <taxon>Opisthorchiata</taxon>
        <taxon>Opisthorchiidae</taxon>
        <taxon>Opisthorchis</taxon>
    </lineage>
</organism>
<keyword evidence="1" id="KW-0106">Calcium</keyword>
<dbReference type="InterPro" id="IPR011992">
    <property type="entry name" value="EF-hand-dom_pair"/>
</dbReference>
<evidence type="ECO:0000259" key="2">
    <source>
        <dbReference type="PROSITE" id="PS50222"/>
    </source>
</evidence>
<evidence type="ECO:0000313" key="3">
    <source>
        <dbReference type="EMBL" id="OON16381.1"/>
    </source>
</evidence>
<keyword evidence="4" id="KW-1185">Reference proteome</keyword>
<dbReference type="SUPFAM" id="SSF47473">
    <property type="entry name" value="EF-hand"/>
    <property type="match status" value="1"/>
</dbReference>
<dbReference type="Proteomes" id="UP000243686">
    <property type="component" value="Unassembled WGS sequence"/>
</dbReference>
<reference evidence="3 4" key="1">
    <citation type="submission" date="2015-03" db="EMBL/GenBank/DDBJ databases">
        <title>Draft genome of the nematode, Opisthorchis viverrini.</title>
        <authorList>
            <person name="Mitreva M."/>
        </authorList>
    </citation>
    <scope>NUCLEOTIDE SEQUENCE [LARGE SCALE GENOMIC DNA]</scope>
    <source>
        <strain evidence="3">Khon Kaen</strain>
    </source>
</reference>
<name>A0A1S8WPQ9_OPIVI</name>
<protein>
    <submittedName>
        <fullName evidence="3">EF hand</fullName>
    </submittedName>
</protein>
<evidence type="ECO:0000256" key="1">
    <source>
        <dbReference type="ARBA" id="ARBA00022837"/>
    </source>
</evidence>
<dbReference type="EMBL" id="KV897673">
    <property type="protein sequence ID" value="OON16381.1"/>
    <property type="molecule type" value="Genomic_DNA"/>
</dbReference>
<dbReference type="CDD" id="cd00051">
    <property type="entry name" value="EFh"/>
    <property type="match status" value="1"/>
</dbReference>
<dbReference type="Pfam" id="PF13499">
    <property type="entry name" value="EF-hand_7"/>
    <property type="match status" value="1"/>
</dbReference>
<sequence length="91" mass="10908">MPLTIRLRCFLRPLAKYVTASQKEKEVEEVFRMMDRNKDGVISQKEFLQFLKKYGHERDDKHLLNLFHMADCNDDKRLSLNELKAILCQKH</sequence>
<dbReference type="SMART" id="SM00054">
    <property type="entry name" value="EFh"/>
    <property type="match status" value="2"/>
</dbReference>
<dbReference type="AlphaFoldDB" id="A0A1S8WPQ9"/>
<dbReference type="Gene3D" id="1.10.238.10">
    <property type="entry name" value="EF-hand"/>
    <property type="match status" value="1"/>
</dbReference>